<evidence type="ECO:0000313" key="7">
    <source>
        <dbReference type="Proteomes" id="UP000230069"/>
    </source>
</evidence>
<reference evidence="6 7" key="1">
    <citation type="submission" date="2017-09" db="EMBL/GenBank/DDBJ databases">
        <title>WGS assembly of Aquilegia coerulea Goldsmith.</title>
        <authorList>
            <person name="Hodges S."/>
            <person name="Kramer E."/>
            <person name="Nordborg M."/>
            <person name="Tomkins J."/>
            <person name="Borevitz J."/>
            <person name="Derieg N."/>
            <person name="Yan J."/>
            <person name="Mihaltcheva S."/>
            <person name="Hayes R.D."/>
            <person name="Rokhsar D."/>
        </authorList>
    </citation>
    <scope>NUCLEOTIDE SEQUENCE [LARGE SCALE GENOMIC DNA]</scope>
    <source>
        <strain evidence="7">cv. Goldsmith</strain>
    </source>
</reference>
<dbReference type="PANTHER" id="PTHR46991:SF11">
    <property type="entry name" value="SMALL HEAT SHOCK PROTEIN HSPF"/>
    <property type="match status" value="1"/>
</dbReference>
<evidence type="ECO:0000256" key="3">
    <source>
        <dbReference type="PROSITE-ProRule" id="PRU00285"/>
    </source>
</evidence>
<proteinExistence type="inferred from homology"/>
<evidence type="ECO:0000256" key="2">
    <source>
        <dbReference type="ARBA" id="ARBA00023016"/>
    </source>
</evidence>
<dbReference type="Gene3D" id="2.60.40.790">
    <property type="match status" value="1"/>
</dbReference>
<dbReference type="CDD" id="cd06464">
    <property type="entry name" value="ACD_sHsps-like"/>
    <property type="match status" value="1"/>
</dbReference>
<dbReference type="InterPro" id="IPR044656">
    <property type="entry name" value="HSP14.7/HSP23.5/HSP23.6-like"/>
</dbReference>
<evidence type="ECO:0000259" key="5">
    <source>
        <dbReference type="PROSITE" id="PS01031"/>
    </source>
</evidence>
<keyword evidence="2" id="KW-0346">Stress response</keyword>
<dbReference type="PROSITE" id="PS01031">
    <property type="entry name" value="SHSP"/>
    <property type="match status" value="1"/>
</dbReference>
<dbReference type="InterPro" id="IPR002068">
    <property type="entry name" value="A-crystallin/Hsp20_dom"/>
</dbReference>
<dbReference type="OrthoDB" id="1431247at2759"/>
<evidence type="ECO:0000256" key="1">
    <source>
        <dbReference type="ARBA" id="ARBA00022946"/>
    </source>
</evidence>
<gene>
    <name evidence="6" type="ORF">AQUCO_03500207v1</name>
</gene>
<keyword evidence="7" id="KW-1185">Reference proteome</keyword>
<dbReference type="AlphaFoldDB" id="A0A2G5CWP8"/>
<organism evidence="6 7">
    <name type="scientific">Aquilegia coerulea</name>
    <name type="common">Rocky mountain columbine</name>
    <dbReference type="NCBI Taxonomy" id="218851"/>
    <lineage>
        <taxon>Eukaryota</taxon>
        <taxon>Viridiplantae</taxon>
        <taxon>Streptophyta</taxon>
        <taxon>Embryophyta</taxon>
        <taxon>Tracheophyta</taxon>
        <taxon>Spermatophyta</taxon>
        <taxon>Magnoliopsida</taxon>
        <taxon>Ranunculales</taxon>
        <taxon>Ranunculaceae</taxon>
        <taxon>Thalictroideae</taxon>
        <taxon>Aquilegia</taxon>
    </lineage>
</organism>
<feature type="domain" description="SHSP" evidence="5">
    <location>
        <begin position="41"/>
        <end position="155"/>
    </location>
</feature>
<dbReference type="Pfam" id="PF00011">
    <property type="entry name" value="HSP20"/>
    <property type="match status" value="1"/>
</dbReference>
<protein>
    <recommendedName>
        <fullName evidence="5">SHSP domain-containing protein</fullName>
    </recommendedName>
</protein>
<accession>A0A2G5CWP8</accession>
<dbReference type="InterPro" id="IPR008978">
    <property type="entry name" value="HSP20-like_chaperone"/>
</dbReference>
<evidence type="ECO:0000313" key="6">
    <source>
        <dbReference type="EMBL" id="PIA35692.1"/>
    </source>
</evidence>
<sequence length="155" mass="18463">MKYIDQLLEKLGGEKNEIYVGMIDMIRQYREKMDHLIQLQRGDYNKSGNYIKDDADDAVHIRLDMIGLNKEDVKVSVEKNMLIVKVEERKEAGDDKKRMNNSREYVKLYLETGFFKMDEIKAEMKNNVLRVVIPKLKEEERKEEEEKDFIQVKVD</sequence>
<dbReference type="EMBL" id="KZ305052">
    <property type="protein sequence ID" value="PIA35692.1"/>
    <property type="molecule type" value="Genomic_DNA"/>
</dbReference>
<dbReference type="SUPFAM" id="SSF49764">
    <property type="entry name" value="HSP20-like chaperones"/>
    <property type="match status" value="1"/>
</dbReference>
<dbReference type="Proteomes" id="UP000230069">
    <property type="component" value="Unassembled WGS sequence"/>
</dbReference>
<comment type="similarity">
    <text evidence="3 4">Belongs to the small heat shock protein (HSP20) family.</text>
</comment>
<evidence type="ECO:0000256" key="4">
    <source>
        <dbReference type="RuleBase" id="RU003616"/>
    </source>
</evidence>
<name>A0A2G5CWP8_AQUCA</name>
<dbReference type="PANTHER" id="PTHR46991">
    <property type="entry name" value="23.5 KDA HEAT SHOCK PROTEIN, MITOCHONDRIAL"/>
    <property type="match status" value="1"/>
</dbReference>
<keyword evidence="1" id="KW-0809">Transit peptide</keyword>
<dbReference type="InParanoid" id="A0A2G5CWP8"/>